<organism evidence="3 4">
    <name type="scientific">Sediminitomix flava</name>
    <dbReference type="NCBI Taxonomy" id="379075"/>
    <lineage>
        <taxon>Bacteria</taxon>
        <taxon>Pseudomonadati</taxon>
        <taxon>Bacteroidota</taxon>
        <taxon>Cytophagia</taxon>
        <taxon>Cytophagales</taxon>
        <taxon>Flammeovirgaceae</taxon>
        <taxon>Sediminitomix</taxon>
    </lineage>
</organism>
<comment type="similarity">
    <text evidence="1">Belongs to the peptidase S13 family.</text>
</comment>
<dbReference type="Gene3D" id="3.40.710.10">
    <property type="entry name" value="DD-peptidase/beta-lactamase superfamily"/>
    <property type="match status" value="2"/>
</dbReference>
<dbReference type="InterPro" id="IPR012338">
    <property type="entry name" value="Beta-lactam/transpept-like"/>
</dbReference>
<evidence type="ECO:0000313" key="3">
    <source>
        <dbReference type="EMBL" id="PWJ42277.1"/>
    </source>
</evidence>
<evidence type="ECO:0000313" key="4">
    <source>
        <dbReference type="Proteomes" id="UP000245535"/>
    </source>
</evidence>
<keyword evidence="3" id="KW-0121">Carboxypeptidase</keyword>
<comment type="caution">
    <text evidence="3">The sequence shown here is derived from an EMBL/GenBank/DDBJ whole genome shotgun (WGS) entry which is preliminary data.</text>
</comment>
<dbReference type="InterPro" id="IPR000667">
    <property type="entry name" value="Peptidase_S13"/>
</dbReference>
<evidence type="ECO:0000256" key="1">
    <source>
        <dbReference type="ARBA" id="ARBA00006096"/>
    </source>
</evidence>
<dbReference type="PRINTS" id="PR00922">
    <property type="entry name" value="DADACBPTASE3"/>
</dbReference>
<dbReference type="EMBL" id="QGDO01000003">
    <property type="protein sequence ID" value="PWJ42277.1"/>
    <property type="molecule type" value="Genomic_DNA"/>
</dbReference>
<dbReference type="PANTHER" id="PTHR30023">
    <property type="entry name" value="D-ALANYL-D-ALANINE CARBOXYPEPTIDASE"/>
    <property type="match status" value="1"/>
</dbReference>
<reference evidence="3 4" key="1">
    <citation type="submission" date="2018-03" db="EMBL/GenBank/DDBJ databases">
        <title>Genomic Encyclopedia of Archaeal and Bacterial Type Strains, Phase II (KMG-II): from individual species to whole genera.</title>
        <authorList>
            <person name="Goeker M."/>
        </authorList>
    </citation>
    <scope>NUCLEOTIDE SEQUENCE [LARGE SCALE GENOMIC DNA]</scope>
    <source>
        <strain evidence="3 4">DSM 28229</strain>
    </source>
</reference>
<dbReference type="PANTHER" id="PTHR30023:SF0">
    <property type="entry name" value="PENICILLIN-SENSITIVE CARBOXYPEPTIDASE A"/>
    <property type="match status" value="1"/>
</dbReference>
<keyword evidence="3" id="KW-0645">Protease</keyword>
<proteinExistence type="inferred from homology"/>
<sequence>MIQKNTVKTIEKYPLFQQHHIGLYVYDPSTQKSIVSHNADKYFTPASNTKILTFYTALKSLPDTLTSLEYFSKGDSIIIWGTGEPTLLHSSWEYAQTQHVLDSLTEGKQILLAKRPYEEDNLGAGWAWDDYTYYFSAERSALPIAGNVVNVSMNDDQLDVYPSSFNHQFSADSQGARLDRTWDKNTFAYNPEKLTQRKREIPFHWSYESAQELLENALSDSIQLIEFDSAFREFKQGEILSVDRDSVLRKMMWESDNFLAEQLLIHSAHEKLGVLSSEKMIQYVSDSLFNFLPSPVRWTDGSGLSRYNLNTPENFVGILSDLYKDFDQDYLFQFFPIGGVRGTLKNYYKSEKPFVYAKTGTLSNNHCLSGYLITAKGKVLVFSFMHNNYLYSSTEIKGGINEVLNYLRENY</sequence>
<dbReference type="SUPFAM" id="SSF56601">
    <property type="entry name" value="beta-lactamase/transpeptidase-like"/>
    <property type="match status" value="1"/>
</dbReference>
<dbReference type="GO" id="GO:0000270">
    <property type="term" value="P:peptidoglycan metabolic process"/>
    <property type="evidence" value="ECO:0007669"/>
    <property type="project" value="TreeGrafter"/>
</dbReference>
<accession>A0A315ZY49</accession>
<keyword evidence="4" id="KW-1185">Reference proteome</keyword>
<dbReference type="Pfam" id="PF02113">
    <property type="entry name" value="Peptidase_S13"/>
    <property type="match status" value="1"/>
</dbReference>
<name>A0A315ZY49_SEDFL</name>
<dbReference type="AlphaFoldDB" id="A0A315ZY49"/>
<keyword evidence="2" id="KW-0378">Hydrolase</keyword>
<protein>
    <submittedName>
        <fullName evidence="3">D-alanyl-D-alanine carboxypeptidase/D-alanyl-D-alanine-endopeptidase (Penicillin-binding protein 4)</fullName>
    </submittedName>
</protein>
<dbReference type="GO" id="GO:0006508">
    <property type="term" value="P:proteolysis"/>
    <property type="evidence" value="ECO:0007669"/>
    <property type="project" value="InterPro"/>
</dbReference>
<dbReference type="Proteomes" id="UP000245535">
    <property type="component" value="Unassembled WGS sequence"/>
</dbReference>
<evidence type="ECO:0000256" key="2">
    <source>
        <dbReference type="ARBA" id="ARBA00022801"/>
    </source>
</evidence>
<gene>
    <name evidence="3" type="ORF">BC781_103529</name>
</gene>
<dbReference type="GO" id="GO:0004185">
    <property type="term" value="F:serine-type carboxypeptidase activity"/>
    <property type="evidence" value="ECO:0007669"/>
    <property type="project" value="InterPro"/>
</dbReference>